<dbReference type="SUPFAM" id="SSF81321">
    <property type="entry name" value="Family A G protein-coupled receptor-like"/>
    <property type="match status" value="1"/>
</dbReference>
<gene>
    <name evidence="2" type="ORF">PMEA_00006018</name>
</gene>
<evidence type="ECO:0000256" key="1">
    <source>
        <dbReference type="SAM" id="Phobius"/>
    </source>
</evidence>
<evidence type="ECO:0000313" key="2">
    <source>
        <dbReference type="EMBL" id="CAH3114038.1"/>
    </source>
</evidence>
<feature type="transmembrane region" description="Helical" evidence="1">
    <location>
        <begin position="90"/>
        <end position="112"/>
    </location>
</feature>
<keyword evidence="3" id="KW-1185">Reference proteome</keyword>
<keyword evidence="1" id="KW-0812">Transmembrane</keyword>
<organism evidence="2 3">
    <name type="scientific">Pocillopora meandrina</name>
    <dbReference type="NCBI Taxonomy" id="46732"/>
    <lineage>
        <taxon>Eukaryota</taxon>
        <taxon>Metazoa</taxon>
        <taxon>Cnidaria</taxon>
        <taxon>Anthozoa</taxon>
        <taxon>Hexacorallia</taxon>
        <taxon>Scleractinia</taxon>
        <taxon>Astrocoeniina</taxon>
        <taxon>Pocilloporidae</taxon>
        <taxon>Pocillopora</taxon>
    </lineage>
</organism>
<accession>A0AAU9WGF9</accession>
<name>A0AAU9WGF9_9CNID</name>
<dbReference type="Gene3D" id="1.20.1070.10">
    <property type="entry name" value="Rhodopsin 7-helix transmembrane proteins"/>
    <property type="match status" value="1"/>
</dbReference>
<proteinExistence type="predicted"/>
<reference evidence="2 3" key="1">
    <citation type="submission" date="2022-05" db="EMBL/GenBank/DDBJ databases">
        <authorList>
            <consortium name="Genoscope - CEA"/>
            <person name="William W."/>
        </authorList>
    </citation>
    <scope>NUCLEOTIDE SEQUENCE [LARGE SCALE GENOMIC DNA]</scope>
</reference>
<comment type="caution">
    <text evidence="2">The sequence shown here is derived from an EMBL/GenBank/DDBJ whole genome shotgun (WGS) entry which is preliminary data.</text>
</comment>
<keyword evidence="1" id="KW-1133">Transmembrane helix</keyword>
<protein>
    <recommendedName>
        <fullName evidence="4">G-protein coupled receptors family 1 profile domain-containing protein</fullName>
    </recommendedName>
</protein>
<dbReference type="AlphaFoldDB" id="A0AAU9WGF9"/>
<sequence length="119" mass="14054">MQTCLLSARCFRRGFHRKPSFDLNRQAHRCRLFVRLISILSTWFVAIAMHALYFYSFKLIPHANETYCELNWGPAFDHMKTHRGFVTANFITFIPIPICVLASVYSIIVWTIRKKNKKN</sequence>
<evidence type="ECO:0008006" key="4">
    <source>
        <dbReference type="Google" id="ProtNLM"/>
    </source>
</evidence>
<keyword evidence="1" id="KW-0472">Membrane</keyword>
<evidence type="ECO:0000313" key="3">
    <source>
        <dbReference type="Proteomes" id="UP001159428"/>
    </source>
</evidence>
<dbReference type="EMBL" id="CALNXJ010000014">
    <property type="protein sequence ID" value="CAH3114038.1"/>
    <property type="molecule type" value="Genomic_DNA"/>
</dbReference>
<feature type="transmembrane region" description="Helical" evidence="1">
    <location>
        <begin position="32"/>
        <end position="55"/>
    </location>
</feature>
<dbReference type="Proteomes" id="UP001159428">
    <property type="component" value="Unassembled WGS sequence"/>
</dbReference>